<proteinExistence type="predicted"/>
<organism evidence="1">
    <name type="scientific">Lygus hesperus</name>
    <name type="common">Western plant bug</name>
    <dbReference type="NCBI Taxonomy" id="30085"/>
    <lineage>
        <taxon>Eukaryota</taxon>
        <taxon>Metazoa</taxon>
        <taxon>Ecdysozoa</taxon>
        <taxon>Arthropoda</taxon>
        <taxon>Hexapoda</taxon>
        <taxon>Insecta</taxon>
        <taxon>Pterygota</taxon>
        <taxon>Neoptera</taxon>
        <taxon>Paraneoptera</taxon>
        <taxon>Hemiptera</taxon>
        <taxon>Heteroptera</taxon>
        <taxon>Panheteroptera</taxon>
        <taxon>Cimicomorpha</taxon>
        <taxon>Miridae</taxon>
        <taxon>Mirini</taxon>
        <taxon>Lygus</taxon>
    </lineage>
</organism>
<name>A0A0A9XH97_LYGHE</name>
<dbReference type="AlphaFoldDB" id="A0A0A9XH97"/>
<keyword evidence="1" id="KW-0812">Transmembrane</keyword>
<reference evidence="1" key="2">
    <citation type="submission" date="2014-07" db="EMBL/GenBank/DDBJ databases">
        <authorList>
            <person name="Hull J."/>
        </authorList>
    </citation>
    <scope>NUCLEOTIDE SEQUENCE</scope>
</reference>
<protein>
    <submittedName>
        <fullName evidence="1">Putative transmembrane protein ORF66</fullName>
    </submittedName>
</protein>
<feature type="non-terminal residue" evidence="1">
    <location>
        <position position="385"/>
    </location>
</feature>
<accession>A0A0A9XH97</accession>
<evidence type="ECO:0000313" key="1">
    <source>
        <dbReference type="EMBL" id="JAG19026.1"/>
    </source>
</evidence>
<sequence length="385" mass="43974">MASMEGASPEEQVDFLRTLVEMRSKKETTGHLWDSAVIFIDQGLAYNQIAKERRIWENRWGQVTSDVNDPATDAVLLTGLSLGGLMMPKESVENPFDFTNSFLDAMMEKYPVIRKRKMVNFGEGEDEPDYAAALKKFAQTFPLLITTYFVVAGSPNIKPLEVLDYGLPPVVFYQGFPCLTCQHLLEKDTNIIPFLMVGLLHQLGGIFRDSNLTERLGMARIVWKHLKKMIDSSSLPWVCRESFCRRHDVCKNQEYHPEYLPKRLEAIHHLAMSVAKSNKLYRLLVEIDEFDFRTHCPAVNSLAVSFADIHYMNVFYTVAVGELKEGYERNDDNPENETNSDVTDSLAAIERNLRKTEEELMLDAASVNDESITRTIKKKQFVVTL</sequence>
<dbReference type="EMBL" id="GBHO01024578">
    <property type="protein sequence ID" value="JAG19026.1"/>
    <property type="molecule type" value="Transcribed_RNA"/>
</dbReference>
<keyword evidence="1" id="KW-0472">Membrane</keyword>
<gene>
    <name evidence="1" type="ORF">CM83_99393</name>
</gene>
<reference evidence="1" key="1">
    <citation type="journal article" date="2014" name="PLoS ONE">
        <title>Transcriptome-Based Identification of ABC Transporters in the Western Tarnished Plant Bug Lygus hesperus.</title>
        <authorList>
            <person name="Hull J.J."/>
            <person name="Chaney K."/>
            <person name="Geib S.M."/>
            <person name="Fabrick J.A."/>
            <person name="Brent C.S."/>
            <person name="Walsh D."/>
            <person name="Lavine L.C."/>
        </authorList>
    </citation>
    <scope>NUCLEOTIDE SEQUENCE</scope>
</reference>